<dbReference type="InterPro" id="IPR029045">
    <property type="entry name" value="ClpP/crotonase-like_dom_sf"/>
</dbReference>
<dbReference type="EMBL" id="CYGY02000021">
    <property type="protein sequence ID" value="SIT39316.1"/>
    <property type="molecule type" value="Genomic_DNA"/>
</dbReference>
<dbReference type="CDD" id="cd06558">
    <property type="entry name" value="crotonase-like"/>
    <property type="match status" value="1"/>
</dbReference>
<dbReference type="Gene3D" id="3.90.226.10">
    <property type="entry name" value="2-enoyl-CoA Hydratase, Chain A, domain 1"/>
    <property type="match status" value="1"/>
</dbReference>
<dbReference type="Gene3D" id="1.10.12.10">
    <property type="entry name" value="Lyase 2-enoyl-coa Hydratase, Chain A, domain 2"/>
    <property type="match status" value="1"/>
</dbReference>
<dbReference type="Pfam" id="PF00378">
    <property type="entry name" value="ECH_1"/>
    <property type="match status" value="1"/>
</dbReference>
<dbReference type="SUPFAM" id="SSF52096">
    <property type="entry name" value="ClpP/crotonase"/>
    <property type="match status" value="1"/>
</dbReference>
<evidence type="ECO:0000256" key="1">
    <source>
        <dbReference type="ARBA" id="ARBA00005254"/>
    </source>
</evidence>
<comment type="similarity">
    <text evidence="1 2">Belongs to the enoyl-CoA hydratase/isomerase family.</text>
</comment>
<evidence type="ECO:0000313" key="4">
    <source>
        <dbReference type="Proteomes" id="UP000195569"/>
    </source>
</evidence>
<evidence type="ECO:0000313" key="3">
    <source>
        <dbReference type="EMBL" id="SIT39316.1"/>
    </source>
</evidence>
<evidence type="ECO:0000256" key="2">
    <source>
        <dbReference type="RuleBase" id="RU003707"/>
    </source>
</evidence>
<dbReference type="Proteomes" id="UP000195569">
    <property type="component" value="Unassembled WGS sequence"/>
</dbReference>
<dbReference type="InterPro" id="IPR018376">
    <property type="entry name" value="Enoyl-CoA_hyd/isom_CS"/>
</dbReference>
<sequence>MSIAYSEYQHLKFDRPSPGVLLITINRPEKYNATDERLHWELSKIWLTIGDDPETRAIVITGAGKAFCAGGDLDMVKRNLEDYWGVLRTGQEALDIVNNMMNLEKPIISAINGVAVGAGLATALTADISIISDQARLSDGHTRLGVASGDHAVMLWPLMCGMAKAKYHLLLADFIDGPEAERIGLVSLCVRHEQLLDRALAVADTLSKGSQLSIRWTKRALNHWYKPVAPIFDLSVAMEMLNFVDEDAREGILSVKEKRGARFPSSERGTYQEAGWGSKNRILKLGE</sequence>
<dbReference type="InterPro" id="IPR001753">
    <property type="entry name" value="Enoyl-CoA_hydra/iso"/>
</dbReference>
<keyword evidence="4" id="KW-1185">Reference proteome</keyword>
<gene>
    <name evidence="3" type="ORF">BN2476_210137</name>
</gene>
<reference evidence="3" key="1">
    <citation type="submission" date="2016-12" db="EMBL/GenBank/DDBJ databases">
        <authorList>
            <person name="Moulin L."/>
        </authorList>
    </citation>
    <scope>NUCLEOTIDE SEQUENCE [LARGE SCALE GENOMIC DNA]</scope>
    <source>
        <strain evidence="3">STM 7183</strain>
    </source>
</reference>
<dbReference type="GO" id="GO:0016853">
    <property type="term" value="F:isomerase activity"/>
    <property type="evidence" value="ECO:0007669"/>
    <property type="project" value="UniProtKB-KW"/>
</dbReference>
<accession>A0A1N7RW17</accession>
<proteinExistence type="inferred from homology"/>
<dbReference type="PANTHER" id="PTHR43459">
    <property type="entry name" value="ENOYL-COA HYDRATASE"/>
    <property type="match status" value="1"/>
</dbReference>
<protein>
    <submittedName>
        <fullName evidence="3">Enoyl-CoA hydratase/isomerase</fullName>
    </submittedName>
</protein>
<name>A0A1N7RW17_9BURK</name>
<organism evidence="3 4">
    <name type="scientific">Paraburkholderia piptadeniae</name>
    <dbReference type="NCBI Taxonomy" id="1701573"/>
    <lineage>
        <taxon>Bacteria</taxon>
        <taxon>Pseudomonadati</taxon>
        <taxon>Pseudomonadota</taxon>
        <taxon>Betaproteobacteria</taxon>
        <taxon>Burkholderiales</taxon>
        <taxon>Burkholderiaceae</taxon>
        <taxon>Paraburkholderia</taxon>
    </lineage>
</organism>
<dbReference type="AlphaFoldDB" id="A0A1N7RW17"/>
<dbReference type="PANTHER" id="PTHR43459:SF3">
    <property type="entry name" value="ENOYL-COA HYDRATASE ECHA15 (ENOYL HYDRASE) (UNSATURATED ACYL-COA HYDRATASE) (CROTONASE)-RELATED"/>
    <property type="match status" value="1"/>
</dbReference>
<dbReference type="NCBIfam" id="NF005595">
    <property type="entry name" value="PRK07327.1"/>
    <property type="match status" value="1"/>
</dbReference>
<dbReference type="InterPro" id="IPR014748">
    <property type="entry name" value="Enoyl-CoA_hydra_C"/>
</dbReference>
<comment type="caution">
    <text evidence="3">The sequence shown here is derived from an EMBL/GenBank/DDBJ whole genome shotgun (WGS) entry which is preliminary data.</text>
</comment>
<dbReference type="PROSITE" id="PS00166">
    <property type="entry name" value="ENOYL_COA_HYDRATASE"/>
    <property type="match status" value="1"/>
</dbReference>